<dbReference type="RefSeq" id="WP_058273354.1">
    <property type="nucleotide sequence ID" value="NZ_CYPS01000036.1"/>
</dbReference>
<evidence type="ECO:0000313" key="2">
    <source>
        <dbReference type="EMBL" id="CUH43327.1"/>
    </source>
</evidence>
<dbReference type="SUPFAM" id="SSF158757">
    <property type="entry name" value="SMc04008-like"/>
    <property type="match status" value="1"/>
</dbReference>
<dbReference type="Pfam" id="PF06844">
    <property type="entry name" value="DUF1244"/>
    <property type="match status" value="1"/>
</dbReference>
<proteinExistence type="predicted"/>
<keyword evidence="3" id="KW-1185">Reference proteome</keyword>
<sequence length="104" mass="12079">MDKQTEIELQAAAFRRLQQHLMEDRTDVQNIDMMNLAGFCRNCLSRWYQEAANEKGIEMGKDVARQIFYGMTMDEWKAKHQTDASPEKQAAFKVAFEENVTNKG</sequence>
<protein>
    <recommendedName>
        <fullName evidence="1">SMc04008-like domain-containing protein</fullName>
    </recommendedName>
</protein>
<name>A0A0P1E4D7_9RHOB</name>
<dbReference type="InterPro" id="IPR036810">
    <property type="entry name" value="SMc04008-like_sf"/>
</dbReference>
<evidence type="ECO:0000313" key="3">
    <source>
        <dbReference type="Proteomes" id="UP000050786"/>
    </source>
</evidence>
<accession>A0A0P1E4D7</accession>
<dbReference type="EMBL" id="CYPS01000036">
    <property type="protein sequence ID" value="CUH43327.1"/>
    <property type="molecule type" value="Genomic_DNA"/>
</dbReference>
<organism evidence="2 3">
    <name type="scientific">Ruegeria atlantica</name>
    <dbReference type="NCBI Taxonomy" id="81569"/>
    <lineage>
        <taxon>Bacteria</taxon>
        <taxon>Pseudomonadati</taxon>
        <taxon>Pseudomonadota</taxon>
        <taxon>Alphaproteobacteria</taxon>
        <taxon>Rhodobacterales</taxon>
        <taxon>Roseobacteraceae</taxon>
        <taxon>Ruegeria</taxon>
    </lineage>
</organism>
<dbReference type="AlphaFoldDB" id="A0A0P1E4D7"/>
<evidence type="ECO:0000259" key="1">
    <source>
        <dbReference type="Pfam" id="PF06844"/>
    </source>
</evidence>
<feature type="domain" description="SMc04008-like" evidence="1">
    <location>
        <begin position="28"/>
        <end position="93"/>
    </location>
</feature>
<dbReference type="InterPro" id="IPR023163">
    <property type="entry name" value="SMc04008-like_domain"/>
</dbReference>
<reference evidence="3" key="1">
    <citation type="submission" date="2015-09" db="EMBL/GenBank/DDBJ databases">
        <authorList>
            <person name="Rodrigo-Torres L."/>
            <person name="Arahal D.R."/>
        </authorList>
    </citation>
    <scope>NUCLEOTIDE SEQUENCE [LARGE SCALE GENOMIC DNA]</scope>
    <source>
        <strain evidence="3">CECT 4293</strain>
    </source>
</reference>
<gene>
    <name evidence="2" type="ORF">RUM4293_02220</name>
</gene>
<dbReference type="Proteomes" id="UP000050786">
    <property type="component" value="Unassembled WGS sequence"/>
</dbReference>
<dbReference type="Gene3D" id="1.10.3340.10">
    <property type="entry name" value="SMc04008-like"/>
    <property type="match status" value="1"/>
</dbReference>